<comment type="caution">
    <text evidence="1">The sequence shown here is derived from an EMBL/GenBank/DDBJ whole genome shotgun (WGS) entry which is preliminary data.</text>
</comment>
<dbReference type="EMBL" id="PUHY01000004">
    <property type="protein sequence ID" value="PQO39573.1"/>
    <property type="molecule type" value="Genomic_DNA"/>
</dbReference>
<accession>A0A2S8G578</accession>
<proteinExistence type="predicted"/>
<sequence length="159" mass="18125">MWKIIGTLLSIGLGVAITYWEMVPQTHVPYDTWTMSEEEAYDVAEATLRYQFEQAEKIPQTKQKRWMVMTYGDLASAEFMTRFSDRKNLAIDYPENPKQAEQIALFVIERTKRIDDETMVVTASTVGADPKAVGPTLDDFVVVLTNGKWEVDPTRAVEP</sequence>
<dbReference type="OrthoDB" id="291989at2"/>
<reference evidence="1 2" key="1">
    <citation type="submission" date="2018-02" db="EMBL/GenBank/DDBJ databases">
        <title>Comparative genomes isolates from brazilian mangrove.</title>
        <authorList>
            <person name="Araujo J.E."/>
            <person name="Taketani R.G."/>
            <person name="Silva M.C.P."/>
            <person name="Loureco M.V."/>
            <person name="Andreote F.D."/>
        </authorList>
    </citation>
    <scope>NUCLEOTIDE SEQUENCE [LARGE SCALE GENOMIC DNA]</scope>
    <source>
        <strain evidence="1 2">Hex-1 MGV</strain>
    </source>
</reference>
<evidence type="ECO:0000313" key="1">
    <source>
        <dbReference type="EMBL" id="PQO39573.1"/>
    </source>
</evidence>
<dbReference type="AlphaFoldDB" id="A0A2S8G578"/>
<name>A0A2S8G578_9BACT</name>
<organism evidence="1 2">
    <name type="scientific">Blastopirellula marina</name>
    <dbReference type="NCBI Taxonomy" id="124"/>
    <lineage>
        <taxon>Bacteria</taxon>
        <taxon>Pseudomonadati</taxon>
        <taxon>Planctomycetota</taxon>
        <taxon>Planctomycetia</taxon>
        <taxon>Pirellulales</taxon>
        <taxon>Pirellulaceae</taxon>
        <taxon>Blastopirellula</taxon>
    </lineage>
</organism>
<dbReference type="Proteomes" id="UP000238322">
    <property type="component" value="Unassembled WGS sequence"/>
</dbReference>
<protein>
    <submittedName>
        <fullName evidence="1">Uncharacterized protein</fullName>
    </submittedName>
</protein>
<evidence type="ECO:0000313" key="2">
    <source>
        <dbReference type="Proteomes" id="UP000238322"/>
    </source>
</evidence>
<gene>
    <name evidence="1" type="ORF">C5Y83_02165</name>
</gene>
<dbReference type="RefSeq" id="WP_105328010.1">
    <property type="nucleotide sequence ID" value="NZ_PUHY01000004.1"/>
</dbReference>